<dbReference type="PANTHER" id="PTHR43478">
    <property type="entry name" value="NA+/H+ ANTIPORTER-RELATED"/>
    <property type="match status" value="1"/>
</dbReference>
<evidence type="ECO:0000313" key="9">
    <source>
        <dbReference type="Proteomes" id="UP000291213"/>
    </source>
</evidence>
<feature type="transmembrane region" description="Helical" evidence="6">
    <location>
        <begin position="443"/>
        <end position="463"/>
    </location>
</feature>
<evidence type="ECO:0000256" key="4">
    <source>
        <dbReference type="ARBA" id="ARBA00022989"/>
    </source>
</evidence>
<feature type="transmembrane region" description="Helical" evidence="6">
    <location>
        <begin position="39"/>
        <end position="58"/>
    </location>
</feature>
<feature type="transmembrane region" description="Helical" evidence="6">
    <location>
        <begin position="525"/>
        <end position="542"/>
    </location>
</feature>
<accession>A0A401HC06</accession>
<evidence type="ECO:0000259" key="7">
    <source>
        <dbReference type="Pfam" id="PF03553"/>
    </source>
</evidence>
<gene>
    <name evidence="8" type="ORF">apy_17010</name>
</gene>
<feature type="transmembrane region" description="Helical" evidence="6">
    <location>
        <begin position="136"/>
        <end position="155"/>
    </location>
</feature>
<feature type="transmembrane region" description="Helical" evidence="6">
    <location>
        <begin position="65"/>
        <end position="83"/>
    </location>
</feature>
<feature type="transmembrane region" description="Helical" evidence="6">
    <location>
        <begin position="548"/>
        <end position="565"/>
    </location>
</feature>
<feature type="transmembrane region" description="Helical" evidence="6">
    <location>
        <begin position="308"/>
        <end position="330"/>
    </location>
</feature>
<evidence type="ECO:0000256" key="1">
    <source>
        <dbReference type="ARBA" id="ARBA00004651"/>
    </source>
</evidence>
<evidence type="ECO:0000256" key="3">
    <source>
        <dbReference type="ARBA" id="ARBA00022692"/>
    </source>
</evidence>
<reference evidence="8 9" key="1">
    <citation type="submission" date="2017-02" db="EMBL/GenBank/DDBJ databases">
        <title>isolation and characterization of a novel temperate virus Aeropyrum globular virus 1 infecting hyperthermophilic archaeon Aeropyrum.</title>
        <authorList>
            <person name="Yumiya M."/>
            <person name="Yoshida T."/>
            <person name="Sako Y."/>
        </authorList>
    </citation>
    <scope>NUCLEOTIDE SEQUENCE [LARGE SCALE GENOMIC DNA]</scope>
    <source>
        <strain evidence="8 9">YK1-12-2013</strain>
    </source>
</reference>
<feature type="transmembrane region" description="Helical" evidence="6">
    <location>
        <begin position="103"/>
        <end position="124"/>
    </location>
</feature>
<dbReference type="Proteomes" id="UP000291213">
    <property type="component" value="Unassembled WGS sequence"/>
</dbReference>
<name>A0A401HC06_AERPX</name>
<proteinExistence type="predicted"/>
<keyword evidence="4 6" id="KW-1133">Transmembrane helix</keyword>
<protein>
    <submittedName>
        <fullName evidence="8">Probable Na(+)/H(+) antiporter</fullName>
    </submittedName>
</protein>
<comment type="subcellular location">
    <subcellularLocation>
        <location evidence="1">Cell membrane</location>
        <topology evidence="1">Multi-pass membrane protein</topology>
    </subcellularLocation>
</comment>
<dbReference type="PANTHER" id="PTHR43478:SF1">
    <property type="entry name" value="NA+_H+ ANTIPORTER NHAC-LIKE C-TERMINAL DOMAIN-CONTAINING PROTEIN"/>
    <property type="match status" value="1"/>
</dbReference>
<organism evidence="8 9">
    <name type="scientific">Aeropyrum pernix</name>
    <dbReference type="NCBI Taxonomy" id="56636"/>
    <lineage>
        <taxon>Archaea</taxon>
        <taxon>Thermoproteota</taxon>
        <taxon>Thermoprotei</taxon>
        <taxon>Desulfurococcales</taxon>
        <taxon>Desulfurococcaceae</taxon>
        <taxon>Aeropyrum</taxon>
    </lineage>
</organism>
<comment type="caution">
    <text evidence="8">The sequence shown here is derived from an EMBL/GenBank/DDBJ whole genome shotgun (WGS) entry which is preliminary data.</text>
</comment>
<evidence type="ECO:0000313" key="8">
    <source>
        <dbReference type="EMBL" id="GBF09976.1"/>
    </source>
</evidence>
<feature type="transmembrane region" description="Helical" evidence="6">
    <location>
        <begin position="189"/>
        <end position="209"/>
    </location>
</feature>
<evidence type="ECO:0000256" key="5">
    <source>
        <dbReference type="ARBA" id="ARBA00023136"/>
    </source>
</evidence>
<feature type="domain" description="Na+/H+ antiporter NhaC-like C-terminal" evidence="7">
    <location>
        <begin position="193"/>
        <end position="541"/>
    </location>
</feature>
<feature type="transmembrane region" description="Helical" evidence="6">
    <location>
        <begin position="382"/>
        <end position="403"/>
    </location>
</feature>
<evidence type="ECO:0000256" key="2">
    <source>
        <dbReference type="ARBA" id="ARBA00022475"/>
    </source>
</evidence>
<feature type="transmembrane region" description="Helical" evidence="6">
    <location>
        <begin position="350"/>
        <end position="370"/>
    </location>
</feature>
<evidence type="ECO:0000256" key="6">
    <source>
        <dbReference type="SAM" id="Phobius"/>
    </source>
</evidence>
<feature type="transmembrane region" description="Helical" evidence="6">
    <location>
        <begin position="475"/>
        <end position="493"/>
    </location>
</feature>
<keyword evidence="5 6" id="KW-0472">Membrane</keyword>
<dbReference type="AlphaFoldDB" id="A0A401HC06"/>
<feature type="transmembrane region" description="Helical" evidence="6">
    <location>
        <begin position="415"/>
        <end position="436"/>
    </location>
</feature>
<feature type="transmembrane region" description="Helical" evidence="6">
    <location>
        <begin position="7"/>
        <end position="27"/>
    </location>
</feature>
<dbReference type="EMBL" id="BDMD01000141">
    <property type="protein sequence ID" value="GBF09976.1"/>
    <property type="molecule type" value="Genomic_DNA"/>
</dbReference>
<dbReference type="Pfam" id="PF03553">
    <property type="entry name" value="Na_H_antiporter"/>
    <property type="match status" value="1"/>
</dbReference>
<feature type="transmembrane region" description="Helical" evidence="6">
    <location>
        <begin position="244"/>
        <end position="261"/>
    </location>
</feature>
<sequence>MPGASWQVGRALAVVIALIIALIAFAPPDAEFMPEDKRFGYITFPLLPPLLAIALAIVTRQVLPALFLGVWAGGLMLTGYNPISATAQSLGWIVENATDSWNATILIFDFIIGAFVGLLFASGALHSAASAIAGRVRSALGATLASWIMGVIVFFDDYANTIVVGSTMRPIADRLRVSREMLSYIVDSTAAPVAGIMLVSTWIGFEVGLIKEAVATLEEEALAGLIPAAPTIEAYAAWLHSIPYRFYSIFALLLVLLVVLTRRHFGPMLKAEHRAVATGKVLRDGAQPLMPTETVLGEKPAAKTHAPAWLFAVSIAVLIGVTLLGMWVTGGGDRWWETSFIDALMNADSATALLWGSFAAYIVALAGALATRSLSFSVAMEYTVKGMYLMVYANAILLLAWSIKSAADAVGTAEYVVHLATAAGVSPLLVPPIIFLSAMFISFTTGTSWGTFGIMMPIAVPMAWKLAIQTGDVDLAYTVMYASIAAVFAGGIYGDHSSPISDTTIMSSMFTGADHIDHVNTQIPYALWAAITGGVLYVLFAIGVTSPLILLPIGLVVLTVGHYFISEWYGRLVGLPSKVPNYAESLEEEGE</sequence>
<dbReference type="InterPro" id="IPR018461">
    <property type="entry name" value="Na/H_Antiport_NhaC-like_C"/>
</dbReference>
<dbReference type="GO" id="GO:0005886">
    <property type="term" value="C:plasma membrane"/>
    <property type="evidence" value="ECO:0007669"/>
    <property type="project" value="UniProtKB-SubCell"/>
</dbReference>
<keyword evidence="2" id="KW-1003">Cell membrane</keyword>
<keyword evidence="3 6" id="KW-0812">Transmembrane</keyword>